<reference evidence="11 12" key="1">
    <citation type="submission" date="2016-04" db="EMBL/GenBank/DDBJ databases">
        <title>Deep-sea bacteria in the southern Pacific.</title>
        <authorList>
            <person name="Tang K."/>
        </authorList>
    </citation>
    <scope>NUCLEOTIDE SEQUENCE [LARGE SCALE GENOMIC DNA]</scope>
    <source>
        <strain evidence="11 12">JLT2014</strain>
    </source>
</reference>
<sequence length="591" mass="63885" precursor="true">MPPLLRPFLLLLALAALPAAAEPERALKIGVLDFMGEDAALARWDATGTALNAALPEHRFELVALDIPALETALEAGALDFVITNPGHYAALEYRFHISRIATAETGDPVASTLVAKAPMAGIGALAGKRLAVVSPEAFGGFQVIWDEMVSVDAGLPGRVELVVTGFPMQRAADAVLAGEADAAVLRGCLLETLRSADPARYGPLHAVATRPAAETACAVSSAVYPGWPFAKAPGTSPGLAKQVAVALLSMQEGDLWTVPLDYQPVHDLLRRLRIGPYARNGPVSLSDFIADYRDWLIALAIALAFWALYSVRIETLVRRRTRALDAANAGLKREMAERRRAEEADRLHRRELEHVARLSILGEMASSIAHELNQPLSAISNYAQGLRMRLQTGNGAPEDLGRAAGEIAGQADRAALVIKRIRAFVRKRESQRAPVSLGTLLRETEALYEGVLRRAGVSADMQVEKDLPEVMADRVQLQQVLLNLVQNAVDAMEDTVPDERRITLRCARHTDPTRGPGICLSVRDRGCGLGPEALDRFAEAFYTTKPEGIGLGLALSRSIVEAHGGWMRAETPEQGDGLRVLVWLPERDET</sequence>
<feature type="chain" id="PRO_5013156839" description="histidine kinase" evidence="9">
    <location>
        <begin position="22"/>
        <end position="591"/>
    </location>
</feature>
<evidence type="ECO:0000256" key="6">
    <source>
        <dbReference type="ARBA" id="ARBA00022777"/>
    </source>
</evidence>
<feature type="domain" description="Histidine kinase" evidence="10">
    <location>
        <begin position="368"/>
        <end position="589"/>
    </location>
</feature>
<evidence type="ECO:0000256" key="7">
    <source>
        <dbReference type="ARBA" id="ARBA00022840"/>
    </source>
</evidence>
<organism evidence="11 12">
    <name type="scientific">Salipiger abyssi</name>
    <dbReference type="NCBI Taxonomy" id="1250539"/>
    <lineage>
        <taxon>Bacteria</taxon>
        <taxon>Pseudomonadati</taxon>
        <taxon>Pseudomonadota</taxon>
        <taxon>Alphaproteobacteria</taxon>
        <taxon>Rhodobacterales</taxon>
        <taxon>Roseobacteraceae</taxon>
        <taxon>Salipiger</taxon>
    </lineage>
</organism>
<dbReference type="InterPro" id="IPR003661">
    <property type="entry name" value="HisK_dim/P_dom"/>
</dbReference>
<dbReference type="EC" id="2.7.13.3" evidence="2"/>
<evidence type="ECO:0000256" key="3">
    <source>
        <dbReference type="ARBA" id="ARBA00022553"/>
    </source>
</evidence>
<comment type="catalytic activity">
    <reaction evidence="1">
        <text>ATP + protein L-histidine = ADP + protein N-phospho-L-histidine.</text>
        <dbReference type="EC" id="2.7.13.3"/>
    </reaction>
</comment>
<keyword evidence="4 11" id="KW-0808">Transferase</keyword>
<protein>
    <recommendedName>
        <fullName evidence="2">histidine kinase</fullName>
        <ecNumber evidence="2">2.7.13.3</ecNumber>
    </recommendedName>
</protein>
<dbReference type="STRING" id="1250539.Ga0080574_TMP4087"/>
<keyword evidence="9" id="KW-0732">Signal</keyword>
<keyword evidence="12" id="KW-1185">Reference proteome</keyword>
<dbReference type="AlphaFoldDB" id="A0A1P8UYF9"/>
<accession>A0A1P8UYF9</accession>
<evidence type="ECO:0000259" key="10">
    <source>
        <dbReference type="PROSITE" id="PS50109"/>
    </source>
</evidence>
<dbReference type="PANTHER" id="PTHR43065">
    <property type="entry name" value="SENSOR HISTIDINE KINASE"/>
    <property type="match status" value="1"/>
</dbReference>
<dbReference type="InterPro" id="IPR036890">
    <property type="entry name" value="HATPase_C_sf"/>
</dbReference>
<dbReference type="PRINTS" id="PR00344">
    <property type="entry name" value="BCTRLSENSOR"/>
</dbReference>
<dbReference type="CDD" id="cd00082">
    <property type="entry name" value="HisKA"/>
    <property type="match status" value="1"/>
</dbReference>
<dbReference type="Pfam" id="PF12974">
    <property type="entry name" value="Phosphonate-bd"/>
    <property type="match status" value="1"/>
</dbReference>
<dbReference type="PROSITE" id="PS50109">
    <property type="entry name" value="HIS_KIN"/>
    <property type="match status" value="1"/>
</dbReference>
<dbReference type="SMART" id="SM00387">
    <property type="entry name" value="HATPase_c"/>
    <property type="match status" value="1"/>
</dbReference>
<gene>
    <name evidence="11" type="ORF">Ga0080574_TMP4087</name>
</gene>
<dbReference type="EMBL" id="CP015093">
    <property type="protein sequence ID" value="APZ54421.1"/>
    <property type="molecule type" value="Genomic_DNA"/>
</dbReference>
<dbReference type="SMART" id="SM00388">
    <property type="entry name" value="HisKA"/>
    <property type="match status" value="1"/>
</dbReference>
<dbReference type="InterPro" id="IPR005467">
    <property type="entry name" value="His_kinase_dom"/>
</dbReference>
<dbReference type="Gene3D" id="1.10.287.130">
    <property type="match status" value="1"/>
</dbReference>
<dbReference type="InterPro" id="IPR036097">
    <property type="entry name" value="HisK_dim/P_sf"/>
</dbReference>
<keyword evidence="6 11" id="KW-0418">Kinase</keyword>
<keyword evidence="7" id="KW-0067">ATP-binding</keyword>
<evidence type="ECO:0000256" key="5">
    <source>
        <dbReference type="ARBA" id="ARBA00022741"/>
    </source>
</evidence>
<keyword evidence="8" id="KW-0902">Two-component regulatory system</keyword>
<evidence type="ECO:0000256" key="9">
    <source>
        <dbReference type="SAM" id="SignalP"/>
    </source>
</evidence>
<dbReference type="InterPro" id="IPR003594">
    <property type="entry name" value="HATPase_dom"/>
</dbReference>
<dbReference type="SUPFAM" id="SSF53850">
    <property type="entry name" value="Periplasmic binding protein-like II"/>
    <property type="match status" value="1"/>
</dbReference>
<name>A0A1P8UYF9_9RHOB</name>
<dbReference type="InterPro" id="IPR004358">
    <property type="entry name" value="Sig_transdc_His_kin-like_C"/>
</dbReference>
<dbReference type="KEGG" id="paby:Ga0080574_TMP4087"/>
<evidence type="ECO:0000256" key="1">
    <source>
        <dbReference type="ARBA" id="ARBA00000085"/>
    </source>
</evidence>
<evidence type="ECO:0000256" key="2">
    <source>
        <dbReference type="ARBA" id="ARBA00012438"/>
    </source>
</evidence>
<evidence type="ECO:0000256" key="4">
    <source>
        <dbReference type="ARBA" id="ARBA00022679"/>
    </source>
</evidence>
<dbReference type="SUPFAM" id="SSF55874">
    <property type="entry name" value="ATPase domain of HSP90 chaperone/DNA topoisomerase II/histidine kinase"/>
    <property type="match status" value="1"/>
</dbReference>
<dbReference type="Proteomes" id="UP000187059">
    <property type="component" value="Chromosome"/>
</dbReference>
<dbReference type="RefSeq" id="WP_198039752.1">
    <property type="nucleotide sequence ID" value="NZ_CP015093.1"/>
</dbReference>
<evidence type="ECO:0000313" key="12">
    <source>
        <dbReference type="Proteomes" id="UP000187059"/>
    </source>
</evidence>
<dbReference type="Gene3D" id="3.30.565.10">
    <property type="entry name" value="Histidine kinase-like ATPase, C-terminal domain"/>
    <property type="match status" value="1"/>
</dbReference>
<dbReference type="SUPFAM" id="SSF47384">
    <property type="entry name" value="Homodimeric domain of signal transducing histidine kinase"/>
    <property type="match status" value="1"/>
</dbReference>
<dbReference type="GO" id="GO:0005524">
    <property type="term" value="F:ATP binding"/>
    <property type="evidence" value="ECO:0007669"/>
    <property type="project" value="UniProtKB-KW"/>
</dbReference>
<evidence type="ECO:0000256" key="8">
    <source>
        <dbReference type="ARBA" id="ARBA00023012"/>
    </source>
</evidence>
<dbReference type="Pfam" id="PF02518">
    <property type="entry name" value="HATPase_c"/>
    <property type="match status" value="1"/>
</dbReference>
<feature type="signal peptide" evidence="9">
    <location>
        <begin position="1"/>
        <end position="21"/>
    </location>
</feature>
<keyword evidence="3" id="KW-0597">Phosphoprotein</keyword>
<dbReference type="GO" id="GO:0000155">
    <property type="term" value="F:phosphorelay sensor kinase activity"/>
    <property type="evidence" value="ECO:0007669"/>
    <property type="project" value="InterPro"/>
</dbReference>
<keyword evidence="5" id="KW-0547">Nucleotide-binding</keyword>
<proteinExistence type="predicted"/>
<dbReference type="Pfam" id="PF00512">
    <property type="entry name" value="HisKA"/>
    <property type="match status" value="1"/>
</dbReference>
<evidence type="ECO:0000313" key="11">
    <source>
        <dbReference type="EMBL" id="APZ54421.1"/>
    </source>
</evidence>
<dbReference type="PANTHER" id="PTHR43065:SF10">
    <property type="entry name" value="PEROXIDE STRESS-ACTIVATED HISTIDINE KINASE MAK3"/>
    <property type="match status" value="1"/>
</dbReference>